<reference evidence="9" key="1">
    <citation type="journal article" date="2019" name="Int. J. Syst. Evol. Microbiol.">
        <title>The Global Catalogue of Microorganisms (GCM) 10K type strain sequencing project: providing services to taxonomists for standard genome sequencing and annotation.</title>
        <authorList>
            <consortium name="The Broad Institute Genomics Platform"/>
            <consortium name="The Broad Institute Genome Sequencing Center for Infectious Disease"/>
            <person name="Wu L."/>
            <person name="Ma J."/>
        </authorList>
    </citation>
    <scope>NUCLEOTIDE SEQUENCE [LARGE SCALE GENOMIC DNA]</scope>
    <source>
        <strain evidence="9">CCUG 61484</strain>
    </source>
</reference>
<sequence>MNLSKKSLMLGALCAYASVTYAQTYKQGEVPIPTRWAKVVSPTNALKEYPRPQLVRTNWTNLNGLWSYAITAKDELPTAYSGSILVPYPIESALSGVKKNLQPNQSLWYKRAIVKPNLKAGERVILHFGAVDFEATVYLNGKEITKHQGGYTEFSVDVTDELKSGSNELGVKVWDPTNEGFGPSGKQVLHPENIYYTPSSGIWQTVWMEVVPADHVTSLKIKPDVDHSSVKITVNSNTNVSVSITGAGKTIKGKANSEISLPVTNAHLWSPDDPYLYNLTVKLGSDQIKSYFGMRKIEIKKDKDGIDKIFLNNKFTYNLGTLDQGFWPDGLYTAPTDEALKFDIQAIKAMGFNTIRKHIKVEPARWYYWTDKLGMLVWQDIVNPNQGLPAGAKEEFEKEAKATVVQLYNSPSIVTWVLFNERWGQYDQARLTTWLKQLDPSRIVNGHTGEYLYVNHQLRQPSEQPYINSDIADVHAYPNPMMPMKLPNKALVVGEFGGIGVPVEKHMWDEMKGGWGYDGTKGPLQMQVQYAEMADSLRQLEKLGLTGSIYTQPFDVETELNGLMTYDREIIKLPAAIIRNINSKVWPATKNWPTATKGFSATVADTSDHGYATKLKLYQAGSRDPQLLRELTLMAFNQNDGERAKQLAHEYLQSLKEPVSVTDLRFIFQFTLNSQGQGYPFLVAHVDQLLKVVDSTTVSRKFQKIVFDEMVQPVLTQSPDYEKIDQIIREHPEVSTGEFIIGLSVFKYLQAIAEHEQNALDNFMRFADIYDSRFPGLATYNDWAWAVFQNSDNQKYLEQALSWSKKSLQQSAEADKAGVMDTYANLLYKLGKKQEALEWEAKALAASNGNAEIKANYEKMQKGEKTW</sequence>
<dbReference type="InterPro" id="IPR051913">
    <property type="entry name" value="GH2_Domain-Containing"/>
</dbReference>
<feature type="chain" id="PRO_5046518586" evidence="4">
    <location>
        <begin position="23"/>
        <end position="867"/>
    </location>
</feature>
<organism evidence="8 9">
    <name type="scientific">Mucilaginibacter litoreus</name>
    <dbReference type="NCBI Taxonomy" id="1048221"/>
    <lineage>
        <taxon>Bacteria</taxon>
        <taxon>Pseudomonadati</taxon>
        <taxon>Bacteroidota</taxon>
        <taxon>Sphingobacteriia</taxon>
        <taxon>Sphingobacteriales</taxon>
        <taxon>Sphingobacteriaceae</taxon>
        <taxon>Mucilaginibacter</taxon>
    </lineage>
</organism>
<feature type="domain" description="Beta-mannosidase-like galactose-binding" evidence="7">
    <location>
        <begin position="104"/>
        <end position="179"/>
    </location>
</feature>
<dbReference type="InterPro" id="IPR036156">
    <property type="entry name" value="Beta-gal/glucu_dom_sf"/>
</dbReference>
<dbReference type="Pfam" id="PF02836">
    <property type="entry name" value="Glyco_hydro_2_C"/>
    <property type="match status" value="1"/>
</dbReference>
<keyword evidence="9" id="KW-1185">Reference proteome</keyword>
<evidence type="ECO:0000256" key="1">
    <source>
        <dbReference type="ARBA" id="ARBA00007401"/>
    </source>
</evidence>
<protein>
    <submittedName>
        <fullName evidence="8">Sugar-binding domain-containing protein</fullName>
    </submittedName>
</protein>
<dbReference type="RefSeq" id="WP_377110763.1">
    <property type="nucleotide sequence ID" value="NZ_JBHTHZ010000001.1"/>
</dbReference>
<proteinExistence type="inferred from homology"/>
<evidence type="ECO:0000256" key="2">
    <source>
        <dbReference type="ARBA" id="ARBA00022801"/>
    </source>
</evidence>
<comment type="caution">
    <text evidence="8">The sequence shown here is derived from an EMBL/GenBank/DDBJ whole genome shotgun (WGS) entry which is preliminary data.</text>
</comment>
<evidence type="ECO:0000313" key="8">
    <source>
        <dbReference type="EMBL" id="MFD0792052.1"/>
    </source>
</evidence>
<dbReference type="SUPFAM" id="SSF49785">
    <property type="entry name" value="Galactose-binding domain-like"/>
    <property type="match status" value="1"/>
</dbReference>
<keyword evidence="3" id="KW-0326">Glycosidase</keyword>
<dbReference type="EMBL" id="JBHTHZ010000001">
    <property type="protein sequence ID" value="MFD0792052.1"/>
    <property type="molecule type" value="Genomic_DNA"/>
</dbReference>
<feature type="domain" description="Glycoside hydrolase family 2 immunoglobulin-like beta-sandwich" evidence="5">
    <location>
        <begin position="217"/>
        <end position="295"/>
    </location>
</feature>
<dbReference type="InterPro" id="IPR054593">
    <property type="entry name" value="Beta-mannosidase-like_N2"/>
</dbReference>
<dbReference type="PANTHER" id="PTHR42732:SF2">
    <property type="entry name" value="BETA-MANNOSIDASE"/>
    <property type="match status" value="1"/>
</dbReference>
<dbReference type="Gene3D" id="2.60.120.260">
    <property type="entry name" value="Galactose-binding domain-like"/>
    <property type="match status" value="1"/>
</dbReference>
<evidence type="ECO:0000259" key="5">
    <source>
        <dbReference type="Pfam" id="PF00703"/>
    </source>
</evidence>
<keyword evidence="2" id="KW-0378">Hydrolase</keyword>
<evidence type="ECO:0000256" key="4">
    <source>
        <dbReference type="SAM" id="SignalP"/>
    </source>
</evidence>
<evidence type="ECO:0000313" key="9">
    <source>
        <dbReference type="Proteomes" id="UP001597010"/>
    </source>
</evidence>
<dbReference type="InterPro" id="IPR008979">
    <property type="entry name" value="Galactose-bd-like_sf"/>
</dbReference>
<feature type="domain" description="Glycoside hydrolase family 2 catalytic" evidence="6">
    <location>
        <begin position="338"/>
        <end position="446"/>
    </location>
</feature>
<dbReference type="Pfam" id="PF22666">
    <property type="entry name" value="Glyco_hydro_2_N2"/>
    <property type="match status" value="1"/>
</dbReference>
<keyword evidence="4" id="KW-0732">Signal</keyword>
<dbReference type="Proteomes" id="UP001597010">
    <property type="component" value="Unassembled WGS sequence"/>
</dbReference>
<evidence type="ECO:0000259" key="7">
    <source>
        <dbReference type="Pfam" id="PF22666"/>
    </source>
</evidence>
<dbReference type="SUPFAM" id="SSF49303">
    <property type="entry name" value="beta-Galactosidase/glucuronidase domain"/>
    <property type="match status" value="1"/>
</dbReference>
<gene>
    <name evidence="8" type="ORF">ACFQZX_00405</name>
</gene>
<name>A0ABW3AM42_9SPHI</name>
<dbReference type="PANTHER" id="PTHR42732">
    <property type="entry name" value="BETA-GALACTOSIDASE"/>
    <property type="match status" value="1"/>
</dbReference>
<dbReference type="Pfam" id="PF00703">
    <property type="entry name" value="Glyco_hydro_2"/>
    <property type="match status" value="1"/>
</dbReference>
<dbReference type="InterPro" id="IPR017853">
    <property type="entry name" value="GH"/>
</dbReference>
<evidence type="ECO:0000256" key="3">
    <source>
        <dbReference type="ARBA" id="ARBA00023295"/>
    </source>
</evidence>
<comment type="similarity">
    <text evidence="1">Belongs to the glycosyl hydrolase 2 family.</text>
</comment>
<evidence type="ECO:0000259" key="6">
    <source>
        <dbReference type="Pfam" id="PF02836"/>
    </source>
</evidence>
<accession>A0ABW3AM42</accession>
<feature type="signal peptide" evidence="4">
    <location>
        <begin position="1"/>
        <end position="22"/>
    </location>
</feature>
<dbReference type="InterPro" id="IPR013783">
    <property type="entry name" value="Ig-like_fold"/>
</dbReference>
<dbReference type="InterPro" id="IPR006103">
    <property type="entry name" value="Glyco_hydro_2_cat"/>
</dbReference>
<dbReference type="SUPFAM" id="SSF51445">
    <property type="entry name" value="(Trans)glycosidases"/>
    <property type="match status" value="1"/>
</dbReference>
<dbReference type="InterPro" id="IPR006102">
    <property type="entry name" value="Ig-like_GH2"/>
</dbReference>
<dbReference type="Gene3D" id="2.60.40.10">
    <property type="entry name" value="Immunoglobulins"/>
    <property type="match status" value="1"/>
</dbReference>
<dbReference type="Gene3D" id="3.20.20.80">
    <property type="entry name" value="Glycosidases"/>
    <property type="match status" value="1"/>
</dbReference>